<dbReference type="PANTHER" id="PTHR45586">
    <property type="entry name" value="TPR REPEAT-CONTAINING PROTEIN PA4667"/>
    <property type="match status" value="1"/>
</dbReference>
<dbReference type="InterPro" id="IPR019734">
    <property type="entry name" value="TPR_rpt"/>
</dbReference>
<dbReference type="GO" id="GO:0004674">
    <property type="term" value="F:protein serine/threonine kinase activity"/>
    <property type="evidence" value="ECO:0007669"/>
    <property type="project" value="UniProtKB-KW"/>
</dbReference>
<dbReference type="Gene3D" id="3.40.50.10610">
    <property type="entry name" value="ABC-type transport auxiliary lipoprotein component"/>
    <property type="match status" value="1"/>
</dbReference>
<reference evidence="6" key="1">
    <citation type="submission" date="2018-02" db="EMBL/GenBank/DDBJ databases">
        <authorList>
            <person name="Hausmann B."/>
        </authorList>
    </citation>
    <scope>NUCLEOTIDE SEQUENCE [LARGE SCALE GENOMIC DNA]</scope>
    <source>
        <strain evidence="6">Peat soil MAG SbA1</strain>
    </source>
</reference>
<sequence>MSALEKDRNLRYQHASEMRTDLQRLKRDTESGRSAAAETPTARVAKLWKIAIPVLLVALLIAGGLYYRSHQQRMRLTDKDTIVLSDFDNKTGDAIFDDTLKTALNVSLRQSPFLSALSDQQVAETLKLMTRPADTRLTPAVTRELCQRAGSKAYIAGTIGGLGSEYVLGLKAVNCQSGDTLAEEQVTAASKEKVLDALGDAASKLRGELGETLATVQKLDIPLEQATTSSFEALKAYSLGWKASEKGSAAALPYHQRAIELDPNFAIGYWAVAIDYYVLGEFVRASEYFAKAFQLRERASEREKLEITGLYYWNVTGELDKVARTYQEEIESYPRESEGYGMLGLVYAAQGQYEKAAEVGRQAVRLAPDSVWWSSDLAYYALALQRSDEARQIIHEAQARKINSLYFHEILYALAFLGADSGAMAEQQQWFLDTHEYENFGLALASNSEAYGGHLGKARELTKRAVDSAVRADSKENGALWQANAALEQAAYGNAAEARQSAAEALKLAPTSRSVEGQAALAFAMAGDTARAESLAQDLGKRFPLDTQVQSLWLPVIQAQLALHRKNPASALNAVQAASPVESGMSLTACLYPVYVRGQAYLAAGQGSAAASEFQKILDHSGIVWNCWTGALAHLAVARGNALQAKTSQGADADAARTRALAAYKDFLTLWKDADPDIPILKQAKAEYAKLQ</sequence>
<keyword evidence="4" id="KW-0472">Membrane</keyword>
<accession>A0A2U3L899</accession>
<evidence type="ECO:0000256" key="2">
    <source>
        <dbReference type="ARBA" id="ARBA00022803"/>
    </source>
</evidence>
<evidence type="ECO:0000313" key="6">
    <source>
        <dbReference type="Proteomes" id="UP000238701"/>
    </source>
</evidence>
<dbReference type="PROSITE" id="PS50005">
    <property type="entry name" value="TPR"/>
    <property type="match status" value="1"/>
</dbReference>
<keyword evidence="4" id="KW-0812">Transmembrane</keyword>
<dbReference type="InterPro" id="IPR051012">
    <property type="entry name" value="CellSynth/LPSAsmb/PSIAsmb"/>
</dbReference>
<dbReference type="SMART" id="SM00028">
    <property type="entry name" value="TPR"/>
    <property type="match status" value="4"/>
</dbReference>
<feature type="repeat" description="TPR" evidence="3">
    <location>
        <begin position="337"/>
        <end position="370"/>
    </location>
</feature>
<gene>
    <name evidence="5" type="ORF">SBA1_810005</name>
</gene>
<dbReference type="Gene3D" id="1.25.40.10">
    <property type="entry name" value="Tetratricopeptide repeat domain"/>
    <property type="match status" value="1"/>
</dbReference>
<protein>
    <submittedName>
        <fullName evidence="5">Serine/threonine protein kinase with TPR repeats</fullName>
    </submittedName>
</protein>
<dbReference type="SUPFAM" id="SSF48452">
    <property type="entry name" value="TPR-like"/>
    <property type="match status" value="1"/>
</dbReference>
<evidence type="ECO:0000256" key="4">
    <source>
        <dbReference type="SAM" id="Phobius"/>
    </source>
</evidence>
<dbReference type="OrthoDB" id="100931at2"/>
<keyword evidence="1" id="KW-0677">Repeat</keyword>
<keyword evidence="5" id="KW-0808">Transferase</keyword>
<dbReference type="PANTHER" id="PTHR45586:SF1">
    <property type="entry name" value="LIPOPOLYSACCHARIDE ASSEMBLY PROTEIN B"/>
    <property type="match status" value="1"/>
</dbReference>
<proteinExistence type="predicted"/>
<evidence type="ECO:0000256" key="1">
    <source>
        <dbReference type="ARBA" id="ARBA00022737"/>
    </source>
</evidence>
<keyword evidence="4" id="KW-1133">Transmembrane helix</keyword>
<keyword evidence="5" id="KW-0418">Kinase</keyword>
<feature type="transmembrane region" description="Helical" evidence="4">
    <location>
        <begin position="47"/>
        <end position="67"/>
    </location>
</feature>
<evidence type="ECO:0000313" key="5">
    <source>
        <dbReference type="EMBL" id="SPF48151.1"/>
    </source>
</evidence>
<dbReference type="EMBL" id="OMOD01000179">
    <property type="protein sequence ID" value="SPF48151.1"/>
    <property type="molecule type" value="Genomic_DNA"/>
</dbReference>
<evidence type="ECO:0000256" key="3">
    <source>
        <dbReference type="PROSITE-ProRule" id="PRU00339"/>
    </source>
</evidence>
<dbReference type="InterPro" id="IPR011990">
    <property type="entry name" value="TPR-like_helical_dom_sf"/>
</dbReference>
<dbReference type="Proteomes" id="UP000238701">
    <property type="component" value="Unassembled WGS sequence"/>
</dbReference>
<name>A0A2U3L899_9BACT</name>
<dbReference type="AlphaFoldDB" id="A0A2U3L899"/>
<dbReference type="Pfam" id="PF14559">
    <property type="entry name" value="TPR_19"/>
    <property type="match status" value="1"/>
</dbReference>
<keyword evidence="5" id="KW-0723">Serine/threonine-protein kinase</keyword>
<organism evidence="5 6">
    <name type="scientific">Candidatus Sulfotelmatobacter kueseliae</name>
    <dbReference type="NCBI Taxonomy" id="2042962"/>
    <lineage>
        <taxon>Bacteria</taxon>
        <taxon>Pseudomonadati</taxon>
        <taxon>Acidobacteriota</taxon>
        <taxon>Terriglobia</taxon>
        <taxon>Terriglobales</taxon>
        <taxon>Candidatus Korobacteraceae</taxon>
        <taxon>Candidatus Sulfotelmatobacter</taxon>
    </lineage>
</organism>
<keyword evidence="2 3" id="KW-0802">TPR repeat</keyword>